<name>A0A8D2KSJ6_VARKO</name>
<dbReference type="KEGG" id="vko:123021438"/>
<gene>
    <name evidence="4" type="primary">LOC123021438</name>
</gene>
<evidence type="ECO:0000313" key="4">
    <source>
        <dbReference type="Ensembl" id="ENSVKKP00000004044.1"/>
    </source>
</evidence>
<dbReference type="OrthoDB" id="8443340at2759"/>
<dbReference type="AlphaFoldDB" id="A0A8D2KSJ6"/>
<dbReference type="CDD" id="cd00070">
    <property type="entry name" value="GLECT"/>
    <property type="match status" value="1"/>
</dbReference>
<evidence type="ECO:0000259" key="3">
    <source>
        <dbReference type="PROSITE" id="PS51304"/>
    </source>
</evidence>
<dbReference type="Ensembl" id="ENSVKKT00000004155.1">
    <property type="protein sequence ID" value="ENSVKKP00000004044.1"/>
    <property type="gene ID" value="ENSVKKG00000003034.1"/>
</dbReference>
<dbReference type="PROSITE" id="PS51304">
    <property type="entry name" value="GALECTIN"/>
    <property type="match status" value="1"/>
</dbReference>
<evidence type="ECO:0000313" key="5">
    <source>
        <dbReference type="Proteomes" id="UP000694545"/>
    </source>
</evidence>
<dbReference type="PANTHER" id="PTHR11346:SF97">
    <property type="entry name" value="GALECTIN-1"/>
    <property type="match status" value="1"/>
</dbReference>
<reference evidence="4" key="2">
    <citation type="submission" date="2025-09" db="UniProtKB">
        <authorList>
            <consortium name="Ensembl"/>
        </authorList>
    </citation>
    <scope>IDENTIFICATION</scope>
</reference>
<dbReference type="InterPro" id="IPR013320">
    <property type="entry name" value="ConA-like_dom_sf"/>
</dbReference>
<dbReference type="FunFam" id="2.60.120.200:FF:000021">
    <property type="entry name" value="Galectin"/>
    <property type="match status" value="1"/>
</dbReference>
<dbReference type="PANTHER" id="PTHR11346">
    <property type="entry name" value="GALECTIN"/>
    <property type="match status" value="1"/>
</dbReference>
<dbReference type="Proteomes" id="UP000694545">
    <property type="component" value="Unplaced"/>
</dbReference>
<sequence length="135" mass="15004">METRVVFPHLSIRAGECIKVKGKVASDARSFAFNLGRNDSDLILHFNPRFESHGDSKIIVCNSRTAGEWGSELRDSAFPFQQGEEAKICVSFNGEEVTVNMNGNQEVKFPNRLGLASAEYFSVEGDFNIKSVKID</sequence>
<evidence type="ECO:0000256" key="1">
    <source>
        <dbReference type="ARBA" id="ARBA00022734"/>
    </source>
</evidence>
<dbReference type="GO" id="GO:0030395">
    <property type="term" value="F:lactose binding"/>
    <property type="evidence" value="ECO:0007669"/>
    <property type="project" value="TreeGrafter"/>
</dbReference>
<protein>
    <recommendedName>
        <fullName evidence="2">Galectin</fullName>
    </recommendedName>
</protein>
<dbReference type="SUPFAM" id="SSF49899">
    <property type="entry name" value="Concanavalin A-like lectins/glucanases"/>
    <property type="match status" value="1"/>
</dbReference>
<dbReference type="OMA" id="IKCMAFE"/>
<accession>A0A8D2KSJ6</accession>
<dbReference type="Pfam" id="PF00337">
    <property type="entry name" value="Gal-bind_lectin"/>
    <property type="match status" value="1"/>
</dbReference>
<dbReference type="RefSeq" id="XP_044282094.1">
    <property type="nucleotide sequence ID" value="XM_044426159.1"/>
</dbReference>
<keyword evidence="5" id="KW-1185">Reference proteome</keyword>
<dbReference type="GO" id="GO:0005615">
    <property type="term" value="C:extracellular space"/>
    <property type="evidence" value="ECO:0007669"/>
    <property type="project" value="TreeGrafter"/>
</dbReference>
<reference evidence="4" key="1">
    <citation type="submission" date="2025-08" db="UniProtKB">
        <authorList>
            <consortium name="Ensembl"/>
        </authorList>
    </citation>
    <scope>IDENTIFICATION</scope>
</reference>
<feature type="domain" description="Galectin" evidence="3">
    <location>
        <begin position="4"/>
        <end position="135"/>
    </location>
</feature>
<dbReference type="InterPro" id="IPR001079">
    <property type="entry name" value="Galectin_CRD"/>
</dbReference>
<proteinExistence type="predicted"/>
<keyword evidence="1 2" id="KW-0430">Lectin</keyword>
<dbReference type="SMART" id="SM00908">
    <property type="entry name" value="Gal-bind_lectin"/>
    <property type="match status" value="1"/>
</dbReference>
<dbReference type="GO" id="GO:0043236">
    <property type="term" value="F:laminin binding"/>
    <property type="evidence" value="ECO:0007669"/>
    <property type="project" value="TreeGrafter"/>
</dbReference>
<organism evidence="4 5">
    <name type="scientific">Varanus komodoensis</name>
    <name type="common">Komodo dragon</name>
    <dbReference type="NCBI Taxonomy" id="61221"/>
    <lineage>
        <taxon>Eukaryota</taxon>
        <taxon>Metazoa</taxon>
        <taxon>Chordata</taxon>
        <taxon>Craniata</taxon>
        <taxon>Vertebrata</taxon>
        <taxon>Euteleostomi</taxon>
        <taxon>Lepidosauria</taxon>
        <taxon>Squamata</taxon>
        <taxon>Bifurcata</taxon>
        <taxon>Unidentata</taxon>
        <taxon>Episquamata</taxon>
        <taxon>Toxicofera</taxon>
        <taxon>Anguimorpha</taxon>
        <taxon>Paleoanguimorpha</taxon>
        <taxon>Varanoidea</taxon>
        <taxon>Varanidae</taxon>
        <taxon>Varanus</taxon>
    </lineage>
</organism>
<dbReference type="GeneID" id="123021438"/>
<evidence type="ECO:0000256" key="2">
    <source>
        <dbReference type="RuleBase" id="RU102079"/>
    </source>
</evidence>
<dbReference type="InterPro" id="IPR044156">
    <property type="entry name" value="Galectin-like"/>
</dbReference>
<dbReference type="Gene3D" id="2.60.120.200">
    <property type="match status" value="1"/>
</dbReference>
<dbReference type="SMART" id="SM00276">
    <property type="entry name" value="GLECT"/>
    <property type="match status" value="1"/>
</dbReference>